<dbReference type="EMBL" id="LWMT01000087">
    <property type="protein sequence ID" value="KZX15732.1"/>
    <property type="molecule type" value="Genomic_DNA"/>
</dbReference>
<evidence type="ECO:0000313" key="3">
    <source>
        <dbReference type="Proteomes" id="UP000077066"/>
    </source>
</evidence>
<dbReference type="PATRIC" id="fig|55758.3.peg.671"/>
<evidence type="ECO:0008006" key="4">
    <source>
        <dbReference type="Google" id="ProtNLM"/>
    </source>
</evidence>
<dbReference type="OrthoDB" id="377094at2157"/>
<dbReference type="RefSeq" id="WP_066971364.1">
    <property type="nucleotide sequence ID" value="NZ_LWMT01000087.1"/>
</dbReference>
<gene>
    <name evidence="2" type="ORF">MBFIL_05960</name>
</gene>
<keyword evidence="3" id="KW-1185">Reference proteome</keyword>
<keyword evidence="1" id="KW-0812">Transmembrane</keyword>
<keyword evidence="1" id="KW-0472">Membrane</keyword>
<comment type="caution">
    <text evidence="2">The sequence shown here is derived from an EMBL/GenBank/DDBJ whole genome shotgun (WGS) entry which is preliminary data.</text>
</comment>
<sequence length="194" mass="23159">MDKNTLFKYFIIILIILFLLSPYLPIKETTKQVKLFIQGEANKEPVMNMKIAIENKPDNISNTNLKVWNKNGIFFYYPKYWSEDQIQEIMSLNTKGFLSRWDDGVIFYISDKTVDGELNERNDERIYKNKTKIFVDGKEAYQISEIKGDYYQLELIVKKDNNHSYVFTFYTDRDLKSKNHALFMNIIKNMRLRS</sequence>
<name>A0A166DLS3_9EURY</name>
<evidence type="ECO:0000313" key="2">
    <source>
        <dbReference type="EMBL" id="KZX15732.1"/>
    </source>
</evidence>
<organism evidence="2 3">
    <name type="scientific">Methanobrevibacter filiformis</name>
    <dbReference type="NCBI Taxonomy" id="55758"/>
    <lineage>
        <taxon>Archaea</taxon>
        <taxon>Methanobacteriati</taxon>
        <taxon>Methanobacteriota</taxon>
        <taxon>Methanomada group</taxon>
        <taxon>Methanobacteria</taxon>
        <taxon>Methanobacteriales</taxon>
        <taxon>Methanobacteriaceae</taxon>
        <taxon>Methanobrevibacter</taxon>
    </lineage>
</organism>
<dbReference type="Proteomes" id="UP000077066">
    <property type="component" value="Unassembled WGS sequence"/>
</dbReference>
<accession>A0A166DLS3</accession>
<reference evidence="2 3" key="1">
    <citation type="submission" date="2016-04" db="EMBL/GenBank/DDBJ databases">
        <title>Genome sequence of Methanobrevibacter filiformis DSM 11501.</title>
        <authorList>
            <person name="Poehlein A."/>
            <person name="Seedorf H."/>
            <person name="Daniel R."/>
        </authorList>
    </citation>
    <scope>NUCLEOTIDE SEQUENCE [LARGE SCALE GENOMIC DNA]</scope>
    <source>
        <strain evidence="2 3">DSM 11501</strain>
    </source>
</reference>
<feature type="transmembrane region" description="Helical" evidence="1">
    <location>
        <begin position="6"/>
        <end position="26"/>
    </location>
</feature>
<keyword evidence="1" id="KW-1133">Transmembrane helix</keyword>
<protein>
    <recommendedName>
        <fullName evidence="4">PsbP C-terminal domain-containing protein</fullName>
    </recommendedName>
</protein>
<proteinExistence type="predicted"/>
<evidence type="ECO:0000256" key="1">
    <source>
        <dbReference type="SAM" id="Phobius"/>
    </source>
</evidence>
<dbReference type="AlphaFoldDB" id="A0A166DLS3"/>